<feature type="domain" description="CHAD" evidence="2">
    <location>
        <begin position="1"/>
        <end position="289"/>
    </location>
</feature>
<dbReference type="PROSITE" id="PS51708">
    <property type="entry name" value="CHAD"/>
    <property type="match status" value="1"/>
</dbReference>
<evidence type="ECO:0000313" key="3">
    <source>
        <dbReference type="EMBL" id="ALZ82738.1"/>
    </source>
</evidence>
<name>A0A0U4WC54_9PSED</name>
<feature type="region of interest" description="Disordered" evidence="1">
    <location>
        <begin position="299"/>
        <end position="321"/>
    </location>
</feature>
<gene>
    <name evidence="3" type="ORF">APT59_00410</name>
</gene>
<dbReference type="PANTHER" id="PTHR39339:SF1">
    <property type="entry name" value="CHAD DOMAIN-CONTAINING PROTEIN"/>
    <property type="match status" value="1"/>
</dbReference>
<dbReference type="EMBL" id="CP013987">
    <property type="protein sequence ID" value="ALZ82738.1"/>
    <property type="molecule type" value="Genomic_DNA"/>
</dbReference>
<proteinExistence type="predicted"/>
<dbReference type="Gene3D" id="1.40.20.10">
    <property type="entry name" value="CHAD domain"/>
    <property type="match status" value="1"/>
</dbReference>
<dbReference type="InterPro" id="IPR038186">
    <property type="entry name" value="CHAD_dom_sf"/>
</dbReference>
<sequence length="321" mass="36595">MAFRFDARQPADEEVRRVVTDRLVQAEASLASGTPKGVHETRKRLKELRALLRLLHGALGKRAFASRNRRLRDLGRELSSLRDSAALVESWDKLGESDRKRFASPAMKRVRQRLQERADQQIAAASGHPELLDELAALREEVAGWKLSGKGFALFTRGLEDNYKAGRQALKTARDKPTDETLHDWRKRVKDHWYHTQLLAAAWPAEFKTRQKSLKRLSEYLGDDHDMAVMQQLLESEPTLFGASNTRQAIGESLALQRERLRVKAFSLGLRLYLDKPTTLAERWRDLWRLASHPYAPRKAKGKSKAAPAGLLPHLVEESRT</sequence>
<dbReference type="RefSeq" id="WP_059313050.1">
    <property type="nucleotide sequence ID" value="NZ_CP013987.1"/>
</dbReference>
<evidence type="ECO:0000313" key="4">
    <source>
        <dbReference type="Proteomes" id="UP000064137"/>
    </source>
</evidence>
<dbReference type="OrthoDB" id="9810907at2"/>
<dbReference type="InterPro" id="IPR007899">
    <property type="entry name" value="CHAD_dom"/>
</dbReference>
<accession>A0A0U4WC54</accession>
<dbReference type="KEGG" id="por:APT59_00410"/>
<evidence type="ECO:0000256" key="1">
    <source>
        <dbReference type="SAM" id="MobiDB-lite"/>
    </source>
</evidence>
<dbReference type="AlphaFoldDB" id="A0A0U4WC54"/>
<evidence type="ECO:0000259" key="2">
    <source>
        <dbReference type="PROSITE" id="PS51708"/>
    </source>
</evidence>
<dbReference type="SMART" id="SM00880">
    <property type="entry name" value="CHAD"/>
    <property type="match status" value="1"/>
</dbReference>
<dbReference type="Proteomes" id="UP000064137">
    <property type="component" value="Chromosome"/>
</dbReference>
<organism evidence="3 4">
    <name type="scientific">Pseudomonas oryzihabitans</name>
    <dbReference type="NCBI Taxonomy" id="47885"/>
    <lineage>
        <taxon>Bacteria</taxon>
        <taxon>Pseudomonadati</taxon>
        <taxon>Pseudomonadota</taxon>
        <taxon>Gammaproteobacteria</taxon>
        <taxon>Pseudomonadales</taxon>
        <taxon>Pseudomonadaceae</taxon>
        <taxon>Pseudomonas</taxon>
    </lineage>
</organism>
<reference evidence="3 4" key="1">
    <citation type="submission" date="2016-01" db="EMBL/GenBank/DDBJ databases">
        <title>Annotation of Pseudomonas oryzihabitans USDA-ARS-USMARC-56511.</title>
        <authorList>
            <person name="Harhay G.P."/>
            <person name="Harhay D.M."/>
            <person name="Smith T.P.L."/>
            <person name="Bono J.L."/>
            <person name="Heaton M.P."/>
            <person name="Clawson M.L."/>
            <person name="Chitko-Mckown C.G."/>
            <person name="Capik S.F."/>
            <person name="DeDonder K.D."/>
            <person name="Apley M.D."/>
            <person name="Lubbers B.V."/>
            <person name="White B.J."/>
            <person name="Larson R.L."/>
        </authorList>
    </citation>
    <scope>NUCLEOTIDE SEQUENCE [LARGE SCALE GENOMIC DNA]</scope>
    <source>
        <strain evidence="3 4">USDA-ARS-USMARC-56511</strain>
    </source>
</reference>
<protein>
    <recommendedName>
        <fullName evidence="2">CHAD domain-containing protein</fullName>
    </recommendedName>
</protein>
<dbReference type="PANTHER" id="PTHR39339">
    <property type="entry name" value="SLR1444 PROTEIN"/>
    <property type="match status" value="1"/>
</dbReference>
<dbReference type="Pfam" id="PF05235">
    <property type="entry name" value="CHAD"/>
    <property type="match status" value="1"/>
</dbReference>